<proteinExistence type="inferred from homology"/>
<protein>
    <submittedName>
        <fullName evidence="2">YgfB and YecA family protein</fullName>
    </submittedName>
</protein>
<sequence length="194" mass="21431">MDSSGMEFDQINDALQAYPELESPSFLQGMLVGLMCGDTNLKESAWIKKILEEANVKSVKESFLIALHELYLETDKTLNGSGFELILCLPDENEALPARAAMLGQWCEGFLYGMGLAGQSEQKLTGEVAELFRDFGDIARIEVDGLEDASDQEESDFMQLVEFVKIGVLTINEELNPVEGSPIMMQDAPTDTLH</sequence>
<accession>Q31FC1</accession>
<comment type="similarity">
    <text evidence="1">Belongs to the UPF0149 family.</text>
</comment>
<dbReference type="Gene3D" id="1.20.120.740">
    <property type="entry name" value="YgfB uncharacterised protein family UPF0149, PF03695"/>
    <property type="match status" value="1"/>
</dbReference>
<dbReference type="InterPro" id="IPR036255">
    <property type="entry name" value="YgfB-like_sf"/>
</dbReference>
<dbReference type="HOGENOM" id="CLU_085336_0_0_6"/>
<dbReference type="KEGG" id="tcx:Tcr_1560"/>
<dbReference type="EMBL" id="CP000109">
    <property type="protein sequence ID" value="ABB42152.1"/>
    <property type="molecule type" value="Genomic_DNA"/>
</dbReference>
<dbReference type="GO" id="GO:0005829">
    <property type="term" value="C:cytosol"/>
    <property type="evidence" value="ECO:0007669"/>
    <property type="project" value="TreeGrafter"/>
</dbReference>
<gene>
    <name evidence="2" type="ordered locus">Tcr_1560</name>
</gene>
<name>Q31FC1_HYDCU</name>
<dbReference type="PANTHER" id="PTHR37528:SF1">
    <property type="entry name" value="UPF0149 PROTEIN YGFB"/>
    <property type="match status" value="1"/>
</dbReference>
<evidence type="ECO:0000313" key="2">
    <source>
        <dbReference type="EMBL" id="ABB42152.1"/>
    </source>
</evidence>
<dbReference type="AlphaFoldDB" id="Q31FC1"/>
<dbReference type="SUPFAM" id="SSF101327">
    <property type="entry name" value="YgfB-like"/>
    <property type="match status" value="1"/>
</dbReference>
<dbReference type="InterPro" id="IPR011978">
    <property type="entry name" value="YgfB-like"/>
</dbReference>
<reference evidence="2" key="1">
    <citation type="submission" date="2006-07" db="EMBL/GenBank/DDBJ databases">
        <title>Complete sequence of Thiomicrospira crunogena XCL-2.</title>
        <authorList>
            <consortium name="US DOE Joint Genome Institute"/>
            <person name="Copeland A."/>
            <person name="Lucas S."/>
            <person name="Lapidus A."/>
            <person name="Barry K."/>
            <person name="Detter J.C."/>
            <person name="Glavina del Rio T."/>
            <person name="Hammon N."/>
            <person name="Israni S."/>
            <person name="Dalin E."/>
            <person name="Tice H."/>
            <person name="Pitluck S."/>
            <person name="Chain P."/>
            <person name="Malfatti S."/>
            <person name="Shin M."/>
            <person name="Vergez L."/>
            <person name="Schmutz J."/>
            <person name="Larimer F."/>
            <person name="Land M."/>
            <person name="Hauser L."/>
            <person name="Kyrpides N."/>
            <person name="Lykidis A."/>
            <person name="Scott K.M."/>
            <person name="Sievert S."/>
            <person name="Kerfeld C."/>
            <person name="Freyermuth S."/>
            <person name="Dobrinski K."/>
            <person name="Boller A."/>
            <person name="Fitzpatrick K."/>
            <person name="Thoma P."/>
            <person name="Moore J."/>
            <person name="Richardson P."/>
        </authorList>
    </citation>
    <scope>NUCLEOTIDE SEQUENCE</scope>
    <source>
        <strain evidence="2">XCL-2</strain>
    </source>
</reference>
<dbReference type="eggNOG" id="COG3079">
    <property type="taxonomic scope" value="Bacteria"/>
</dbReference>
<evidence type="ECO:0000256" key="1">
    <source>
        <dbReference type="ARBA" id="ARBA00038308"/>
    </source>
</evidence>
<organism evidence="2">
    <name type="scientific">Hydrogenovibrio crunogenus (strain DSM 25203 / XCL-2)</name>
    <name type="common">Thiomicrospira crunogena</name>
    <dbReference type="NCBI Taxonomy" id="317025"/>
    <lineage>
        <taxon>Bacteria</taxon>
        <taxon>Pseudomonadati</taxon>
        <taxon>Pseudomonadota</taxon>
        <taxon>Gammaproteobacteria</taxon>
        <taxon>Thiotrichales</taxon>
        <taxon>Piscirickettsiaceae</taxon>
        <taxon>Hydrogenovibrio</taxon>
    </lineage>
</organism>
<dbReference type="NCBIfam" id="TIGR02292">
    <property type="entry name" value="ygfB_yecA"/>
    <property type="match status" value="1"/>
</dbReference>
<dbReference type="STRING" id="317025.Tcr_1560"/>
<dbReference type="PANTHER" id="PTHR37528">
    <property type="entry name" value="UPF0149 PROTEIN YGFB"/>
    <property type="match status" value="1"/>
</dbReference>
<dbReference type="Pfam" id="PF03695">
    <property type="entry name" value="UPF0149"/>
    <property type="match status" value="1"/>
</dbReference>